<gene>
    <name evidence="2" type="primary">calY</name>
    <name evidence="2" type="ORF">HLRTI_002590</name>
</gene>
<dbReference type="eggNOG" id="arCOG05861">
    <property type="taxonomic scope" value="Archaea"/>
</dbReference>
<dbReference type="AlphaFoldDB" id="U2F575"/>
<evidence type="ECO:0000256" key="1">
    <source>
        <dbReference type="SAM" id="Phobius"/>
    </source>
</evidence>
<organism evidence="2 3">
    <name type="scientific">Halorhabdus tiamatea SARL4B</name>
    <dbReference type="NCBI Taxonomy" id="1033806"/>
    <lineage>
        <taxon>Archaea</taxon>
        <taxon>Methanobacteriati</taxon>
        <taxon>Methanobacteriota</taxon>
        <taxon>Stenosarchaea group</taxon>
        <taxon>Halobacteria</taxon>
        <taxon>Halobacteriales</taxon>
        <taxon>Haloarculaceae</taxon>
        <taxon>Halorhabdus</taxon>
    </lineage>
</organism>
<name>U2F575_9EURY</name>
<evidence type="ECO:0000313" key="2">
    <source>
        <dbReference type="EMBL" id="ERJ05435.1"/>
    </source>
</evidence>
<dbReference type="InterPro" id="IPR023833">
    <property type="entry name" value="Signal_pept_SipW-depend-type"/>
</dbReference>
<dbReference type="Pfam" id="PF12389">
    <property type="entry name" value="Peptidase_M73"/>
    <property type="match status" value="1"/>
</dbReference>
<reference evidence="2 3" key="2">
    <citation type="journal article" date="2013" name="PLoS ONE">
        <title>INDIGO - INtegrated Data Warehouse of MIcrobial GenOmes with Examples from the Red Sea Extremophiles.</title>
        <authorList>
            <person name="Alam I."/>
            <person name="Antunes A."/>
            <person name="Kamau A.A."/>
            <person name="Ba Alawi W."/>
            <person name="Kalkatawi M."/>
            <person name="Stingl U."/>
            <person name="Bajic V.B."/>
        </authorList>
    </citation>
    <scope>NUCLEOTIDE SEQUENCE [LARGE SCALE GENOMIC DNA]</scope>
    <source>
        <strain evidence="2 3">SARL4B</strain>
    </source>
</reference>
<dbReference type="NCBIfam" id="TIGR04088">
    <property type="entry name" value="cognate_SipW"/>
    <property type="match status" value="1"/>
</dbReference>
<dbReference type="Proteomes" id="UP000003861">
    <property type="component" value="Unassembled WGS sequence"/>
</dbReference>
<sequence>MIDFDIKLTRRRVLASILVIGLAAAAAGVGTFALFSDETTSDNSIQAGDLTLDPVSSNFSVTGLYPTESTGMQSISTTYEAGVAANLTVDVSVDDNSNFSQQLDVNTAELNAGGTDIGSFSGGTLADLTGTYENVATLGGGDTITVNANFTLGEDTGNDYQGDSVGITVTFNATQQT</sequence>
<feature type="transmembrane region" description="Helical" evidence="1">
    <location>
        <begin position="12"/>
        <end position="35"/>
    </location>
</feature>
<keyword evidence="1" id="KW-0812">Transmembrane</keyword>
<protein>
    <submittedName>
        <fullName evidence="2">Camelysin protein</fullName>
    </submittedName>
</protein>
<dbReference type="OrthoDB" id="241605at2157"/>
<proteinExistence type="predicted"/>
<reference evidence="2 3" key="1">
    <citation type="journal article" date="2011" name="J. Bacteriol.">
        <title>Genome sequence of Halorhabdus tiamatea, the first archaeon isolated from a deep-sea anoxic brine lake.</title>
        <authorList>
            <person name="Antunes A."/>
            <person name="Alam I."/>
            <person name="Bajic V.B."/>
            <person name="Stingl U."/>
        </authorList>
    </citation>
    <scope>NUCLEOTIDE SEQUENCE [LARGE SCALE GENOMIC DNA]</scope>
    <source>
        <strain evidence="2 3">SARL4B</strain>
    </source>
</reference>
<comment type="caution">
    <text evidence="2">The sequence shown here is derived from an EMBL/GenBank/DDBJ whole genome shotgun (WGS) entry which is preliminary data.</text>
</comment>
<keyword evidence="1" id="KW-1133">Transmembrane helix</keyword>
<evidence type="ECO:0000313" key="3">
    <source>
        <dbReference type="Proteomes" id="UP000003861"/>
    </source>
</evidence>
<dbReference type="EMBL" id="AFNT02000033">
    <property type="protein sequence ID" value="ERJ05435.1"/>
    <property type="molecule type" value="Genomic_DNA"/>
</dbReference>
<dbReference type="GeneID" id="23800240"/>
<keyword evidence="1" id="KW-0472">Membrane</keyword>
<dbReference type="InterPro" id="IPR022121">
    <property type="entry name" value="Peptidase_M73_camelysin"/>
</dbReference>
<accession>U2F575</accession>
<dbReference type="RefSeq" id="WP_008525589.1">
    <property type="nucleotide sequence ID" value="NC_021921.1"/>
</dbReference>